<sequence>MAILLDIKRSFFKCIAQNHVLLSRAKCIWIKIEHWPGIQADEVIDMLIECLPQRLSWTESIIVEADFVIDQFRPIERSIDYQLDMPLLNAIHVICPASSQLSYAIAQAIAQLTNQPSCDLLFTPNTISVTNADTFVAPIWINRQLEQNANLPISSLMFTDMEHVPNSATLVRQCHSSLVELKFLRCELGQLE</sequence>
<comment type="caution">
    <text evidence="1">The sequence shown here is derived from an EMBL/GenBank/DDBJ whole genome shotgun (WGS) entry which is preliminary data.</text>
</comment>
<reference evidence="1" key="1">
    <citation type="submission" date="2022-07" db="EMBL/GenBank/DDBJ databases">
        <title>Phylogenomic reconstructions and comparative analyses of Kickxellomycotina fungi.</title>
        <authorList>
            <person name="Reynolds N.K."/>
            <person name="Stajich J.E."/>
            <person name="Barry K."/>
            <person name="Grigoriev I.V."/>
            <person name="Crous P."/>
            <person name="Smith M.E."/>
        </authorList>
    </citation>
    <scope>NUCLEOTIDE SEQUENCE</scope>
    <source>
        <strain evidence="1">NRRL 1566</strain>
    </source>
</reference>
<proteinExistence type="predicted"/>
<keyword evidence="2" id="KW-1185">Reference proteome</keyword>
<evidence type="ECO:0000313" key="1">
    <source>
        <dbReference type="EMBL" id="KAJ2843897.1"/>
    </source>
</evidence>
<name>A0A9W8I8V4_9FUNG</name>
<protein>
    <submittedName>
        <fullName evidence="1">Uncharacterized protein</fullName>
    </submittedName>
</protein>
<gene>
    <name evidence="1" type="ORF">IWW36_005386</name>
</gene>
<dbReference type="OrthoDB" id="5521262at2759"/>
<evidence type="ECO:0000313" key="2">
    <source>
        <dbReference type="Proteomes" id="UP001139887"/>
    </source>
</evidence>
<feature type="non-terminal residue" evidence="1">
    <location>
        <position position="192"/>
    </location>
</feature>
<accession>A0A9W8I8V4</accession>
<organism evidence="1 2">
    <name type="scientific">Coemansia brasiliensis</name>
    <dbReference type="NCBI Taxonomy" id="2650707"/>
    <lineage>
        <taxon>Eukaryota</taxon>
        <taxon>Fungi</taxon>
        <taxon>Fungi incertae sedis</taxon>
        <taxon>Zoopagomycota</taxon>
        <taxon>Kickxellomycotina</taxon>
        <taxon>Kickxellomycetes</taxon>
        <taxon>Kickxellales</taxon>
        <taxon>Kickxellaceae</taxon>
        <taxon>Coemansia</taxon>
    </lineage>
</organism>
<dbReference type="AlphaFoldDB" id="A0A9W8I8V4"/>
<dbReference type="Proteomes" id="UP001139887">
    <property type="component" value="Unassembled WGS sequence"/>
</dbReference>
<dbReference type="EMBL" id="JANBUW010001257">
    <property type="protein sequence ID" value="KAJ2843897.1"/>
    <property type="molecule type" value="Genomic_DNA"/>
</dbReference>